<organism evidence="1">
    <name type="scientific">marine sediment metagenome</name>
    <dbReference type="NCBI Taxonomy" id="412755"/>
    <lineage>
        <taxon>unclassified sequences</taxon>
        <taxon>metagenomes</taxon>
        <taxon>ecological metagenomes</taxon>
    </lineage>
</organism>
<sequence length="65" mass="7906">MKLTQESKPLYYYLYDMSLLETLEFVFRDEIVVEYRSDMIIILDNNGHPFFDNDRETVWHRVAGK</sequence>
<accession>A0A0F9S773</accession>
<proteinExistence type="predicted"/>
<reference evidence="1" key="1">
    <citation type="journal article" date="2015" name="Nature">
        <title>Complex archaea that bridge the gap between prokaryotes and eukaryotes.</title>
        <authorList>
            <person name="Spang A."/>
            <person name="Saw J.H."/>
            <person name="Jorgensen S.L."/>
            <person name="Zaremba-Niedzwiedzka K."/>
            <person name="Martijn J."/>
            <person name="Lind A.E."/>
            <person name="van Eijk R."/>
            <person name="Schleper C."/>
            <person name="Guy L."/>
            <person name="Ettema T.J."/>
        </authorList>
    </citation>
    <scope>NUCLEOTIDE SEQUENCE</scope>
</reference>
<evidence type="ECO:0000313" key="1">
    <source>
        <dbReference type="EMBL" id="KKN25223.1"/>
    </source>
</evidence>
<dbReference type="EMBL" id="LAZR01002820">
    <property type="protein sequence ID" value="KKN25223.1"/>
    <property type="molecule type" value="Genomic_DNA"/>
</dbReference>
<comment type="caution">
    <text evidence="1">The sequence shown here is derived from an EMBL/GenBank/DDBJ whole genome shotgun (WGS) entry which is preliminary data.</text>
</comment>
<name>A0A0F9S773_9ZZZZ</name>
<protein>
    <submittedName>
        <fullName evidence="1">Uncharacterized protein</fullName>
    </submittedName>
</protein>
<dbReference type="AlphaFoldDB" id="A0A0F9S773"/>
<gene>
    <name evidence="1" type="ORF">LCGC14_0887040</name>
</gene>